<evidence type="ECO:0000313" key="2">
    <source>
        <dbReference type="Proteomes" id="UP000460558"/>
    </source>
</evidence>
<dbReference type="RefSeq" id="WP_153487562.1">
    <property type="nucleotide sequence ID" value="NZ_VDEQ01000396.1"/>
</dbReference>
<protein>
    <submittedName>
        <fullName evidence="1">Uncharacterized protein</fullName>
    </submittedName>
</protein>
<reference evidence="1 2" key="1">
    <citation type="submission" date="2019-06" db="EMBL/GenBank/DDBJ databases">
        <title>Comparative genomics and metabolomics analyses of clavulanic acid producing Streptomyces species provides insight into specialized metabolism and evolution of beta-lactam biosynthetic gene clusters.</title>
        <authorList>
            <person name="Moore M.A."/>
            <person name="Cruz-Morales P."/>
            <person name="Barona Gomez F."/>
            <person name="Kapil T."/>
        </authorList>
    </citation>
    <scope>NUCLEOTIDE SEQUENCE [LARGE SCALE GENOMIC DNA]</scope>
    <source>
        <strain evidence="1 2">T-272</strain>
    </source>
</reference>
<gene>
    <name evidence="1" type="ORF">FFZ77_31875</name>
</gene>
<proteinExistence type="predicted"/>
<evidence type="ECO:0000313" key="1">
    <source>
        <dbReference type="EMBL" id="MQS40018.1"/>
    </source>
</evidence>
<accession>A0ABW9P3H4</accession>
<keyword evidence="2" id="KW-1185">Reference proteome</keyword>
<name>A0ABW9P3H4_9ACTN</name>
<sequence length="96" mass="10269">MRVDEDGELEMSIAYGDGSSVRTVFLTPEAVGELAALISDTPEPAEDEQPIAEFYADRADAWHSAHGLLIGKGMAFDTSPEDVLQLAKFLAGDDIA</sequence>
<dbReference type="Proteomes" id="UP000460558">
    <property type="component" value="Unassembled WGS sequence"/>
</dbReference>
<dbReference type="EMBL" id="VDEQ01000396">
    <property type="protein sequence ID" value="MQS40018.1"/>
    <property type="molecule type" value="Genomic_DNA"/>
</dbReference>
<comment type="caution">
    <text evidence="1">The sequence shown here is derived from an EMBL/GenBank/DDBJ whole genome shotgun (WGS) entry which is preliminary data.</text>
</comment>
<organism evidence="1 2">
    <name type="scientific">Streptomyces katsurahamanus</name>
    <dbReference type="NCBI Taxonomy" id="2577098"/>
    <lineage>
        <taxon>Bacteria</taxon>
        <taxon>Bacillati</taxon>
        <taxon>Actinomycetota</taxon>
        <taxon>Actinomycetes</taxon>
        <taxon>Kitasatosporales</taxon>
        <taxon>Streptomycetaceae</taxon>
        <taxon>Streptomyces</taxon>
    </lineage>
</organism>